<dbReference type="InterPro" id="IPR035919">
    <property type="entry name" value="EAL_sf"/>
</dbReference>
<dbReference type="CDD" id="cd01949">
    <property type="entry name" value="GGDEF"/>
    <property type="match status" value="1"/>
</dbReference>
<dbReference type="EMBL" id="RBXR01000001">
    <property type="protein sequence ID" value="RKT72719.1"/>
    <property type="molecule type" value="Genomic_DNA"/>
</dbReference>
<dbReference type="InterPro" id="IPR001633">
    <property type="entry name" value="EAL_dom"/>
</dbReference>
<dbReference type="NCBIfam" id="TIGR00229">
    <property type="entry name" value="sensory_box"/>
    <property type="match status" value="1"/>
</dbReference>
<dbReference type="Gene3D" id="3.30.450.20">
    <property type="entry name" value="PAS domain"/>
    <property type="match status" value="1"/>
</dbReference>
<gene>
    <name evidence="5" type="ORF">DFJ66_6043</name>
</gene>
<dbReference type="PROSITE" id="PS50112">
    <property type="entry name" value="PAS"/>
    <property type="match status" value="1"/>
</dbReference>
<dbReference type="AlphaFoldDB" id="A0A495XG99"/>
<dbReference type="InterPro" id="IPR013656">
    <property type="entry name" value="PAS_4"/>
</dbReference>
<dbReference type="InterPro" id="IPR035965">
    <property type="entry name" value="PAS-like_dom_sf"/>
</dbReference>
<keyword evidence="6" id="KW-1185">Reference proteome</keyword>
<sequence length="717" mass="77361">MPRPERGPERGPHHAAEHPSPPDPTPDPARARGLLARKWAYLLSTSVVVQHTKSELDAELSQQLDRICALLLAEPFDPAPLEELGEQFVSLGYMTEDGLRCTTEVLGRGLLALPDFQPTDRWADRVAVGLGAFATGFAAASRRSVFDQQEALRLSLLKAVRDAKWRLRESEARFDEVVTSSSSGVLIVDLDGTLVRANAAVGEILGYTPAELAELTLFDLVDTESADALRKTMDELLLGGPDRIRQSHRLLRKNGDVARITLTTSLLPGEEPGTGHFVTVVEDGTELMLLQGELNRQALHDVLTGLPNRQFFTTHLEAALRRADPVHGVTLLHLDIDAFGMVVNSLGSRAGERLLVHVAQRLRAVVARERAMVARFEGDEFGILVENTASTPEVAWIVAAINAELAEPLFVEGHGIAVSASTGVVVRPPHDTEPAELLRSADQALRRAKAGRRGQWELFHPARDLADRRAQALAVGMPGAWEQGEISVRYRPVVALSDGVGAGEDSGGSGGVVGLDALLRWDREQPLEHDLCVELAEQTGLVLALGEWVLRTAADQARWWRDAVLAVSLTAVQSADADLEARVVRVLEDTGLRPDRLVVGMPVGVLSVSEAAENLTVLADMGVGTALHDFALGPDDLAAAEALGVRRVRVARRLVDRRTSYVAALVAAVREVGAVVEVDGVRTDEQARWWRSAGAFAGCGPHFGAAVTAAEAVSHFR</sequence>
<dbReference type="Proteomes" id="UP000272729">
    <property type="component" value="Unassembled WGS sequence"/>
</dbReference>
<dbReference type="CDD" id="cd00130">
    <property type="entry name" value="PAS"/>
    <property type="match status" value="1"/>
</dbReference>
<evidence type="ECO:0000256" key="1">
    <source>
        <dbReference type="SAM" id="MobiDB-lite"/>
    </source>
</evidence>
<evidence type="ECO:0000313" key="6">
    <source>
        <dbReference type="Proteomes" id="UP000272729"/>
    </source>
</evidence>
<dbReference type="InterPro" id="IPR029787">
    <property type="entry name" value="Nucleotide_cyclase"/>
</dbReference>
<dbReference type="InterPro" id="IPR043128">
    <property type="entry name" value="Rev_trsase/Diguanyl_cyclase"/>
</dbReference>
<dbReference type="Pfam" id="PF00563">
    <property type="entry name" value="EAL"/>
    <property type="match status" value="1"/>
</dbReference>
<dbReference type="NCBIfam" id="TIGR00254">
    <property type="entry name" value="GGDEF"/>
    <property type="match status" value="1"/>
</dbReference>
<dbReference type="InterPro" id="IPR052155">
    <property type="entry name" value="Biofilm_reg_signaling"/>
</dbReference>
<dbReference type="PANTHER" id="PTHR44757">
    <property type="entry name" value="DIGUANYLATE CYCLASE DGCP"/>
    <property type="match status" value="1"/>
</dbReference>
<reference evidence="5 6" key="1">
    <citation type="submission" date="2018-10" db="EMBL/GenBank/DDBJ databases">
        <title>Sequencing the genomes of 1000 actinobacteria strains.</title>
        <authorList>
            <person name="Klenk H.-P."/>
        </authorList>
    </citation>
    <scope>NUCLEOTIDE SEQUENCE [LARGE SCALE GENOMIC DNA]</scope>
    <source>
        <strain evidence="5 6">DSM 43911</strain>
    </source>
</reference>
<dbReference type="PANTHER" id="PTHR44757:SF2">
    <property type="entry name" value="BIOFILM ARCHITECTURE MAINTENANCE PROTEIN MBAA"/>
    <property type="match status" value="1"/>
</dbReference>
<evidence type="ECO:0000259" key="2">
    <source>
        <dbReference type="PROSITE" id="PS50112"/>
    </source>
</evidence>
<dbReference type="Gene3D" id="3.20.20.450">
    <property type="entry name" value="EAL domain"/>
    <property type="match status" value="1"/>
</dbReference>
<comment type="caution">
    <text evidence="5">The sequence shown here is derived from an EMBL/GenBank/DDBJ whole genome shotgun (WGS) entry which is preliminary data.</text>
</comment>
<feature type="compositionally biased region" description="Basic and acidic residues" evidence="1">
    <location>
        <begin position="1"/>
        <end position="17"/>
    </location>
</feature>
<evidence type="ECO:0000259" key="3">
    <source>
        <dbReference type="PROSITE" id="PS50883"/>
    </source>
</evidence>
<dbReference type="Pfam" id="PF00990">
    <property type="entry name" value="GGDEF"/>
    <property type="match status" value="1"/>
</dbReference>
<dbReference type="SMART" id="SM00267">
    <property type="entry name" value="GGDEF"/>
    <property type="match status" value="1"/>
</dbReference>
<dbReference type="PROSITE" id="PS50883">
    <property type="entry name" value="EAL"/>
    <property type="match status" value="1"/>
</dbReference>
<dbReference type="InterPro" id="IPR000160">
    <property type="entry name" value="GGDEF_dom"/>
</dbReference>
<organism evidence="5 6">
    <name type="scientific">Saccharothrix variisporea</name>
    <dbReference type="NCBI Taxonomy" id="543527"/>
    <lineage>
        <taxon>Bacteria</taxon>
        <taxon>Bacillati</taxon>
        <taxon>Actinomycetota</taxon>
        <taxon>Actinomycetes</taxon>
        <taxon>Pseudonocardiales</taxon>
        <taxon>Pseudonocardiaceae</taxon>
        <taxon>Saccharothrix</taxon>
    </lineage>
</organism>
<name>A0A495XG99_9PSEU</name>
<evidence type="ECO:0000259" key="4">
    <source>
        <dbReference type="PROSITE" id="PS50887"/>
    </source>
</evidence>
<accession>A0A495XG99</accession>
<dbReference type="InterPro" id="IPR000014">
    <property type="entry name" value="PAS"/>
</dbReference>
<dbReference type="PROSITE" id="PS50887">
    <property type="entry name" value="GGDEF"/>
    <property type="match status" value="1"/>
</dbReference>
<dbReference type="SMART" id="SM00091">
    <property type="entry name" value="PAS"/>
    <property type="match status" value="1"/>
</dbReference>
<dbReference type="Pfam" id="PF08448">
    <property type="entry name" value="PAS_4"/>
    <property type="match status" value="1"/>
</dbReference>
<feature type="domain" description="PAS" evidence="2">
    <location>
        <begin position="170"/>
        <end position="240"/>
    </location>
</feature>
<evidence type="ECO:0000313" key="5">
    <source>
        <dbReference type="EMBL" id="RKT72719.1"/>
    </source>
</evidence>
<feature type="region of interest" description="Disordered" evidence="1">
    <location>
        <begin position="1"/>
        <end position="30"/>
    </location>
</feature>
<dbReference type="OrthoDB" id="23692at2"/>
<dbReference type="SUPFAM" id="SSF141868">
    <property type="entry name" value="EAL domain-like"/>
    <property type="match status" value="1"/>
</dbReference>
<dbReference type="SMART" id="SM00052">
    <property type="entry name" value="EAL"/>
    <property type="match status" value="1"/>
</dbReference>
<dbReference type="Gene3D" id="3.30.70.270">
    <property type="match status" value="1"/>
</dbReference>
<proteinExistence type="predicted"/>
<dbReference type="SUPFAM" id="SSF55785">
    <property type="entry name" value="PYP-like sensor domain (PAS domain)"/>
    <property type="match status" value="1"/>
</dbReference>
<feature type="domain" description="EAL" evidence="3">
    <location>
        <begin position="470"/>
        <end position="717"/>
    </location>
</feature>
<dbReference type="SUPFAM" id="SSF55073">
    <property type="entry name" value="Nucleotide cyclase"/>
    <property type="match status" value="1"/>
</dbReference>
<protein>
    <submittedName>
        <fullName evidence="5">PAS domain S-box-containing protein/diguanylate cyclase (GGDEF)-like protein</fullName>
    </submittedName>
</protein>
<feature type="domain" description="GGDEF" evidence="4">
    <location>
        <begin position="327"/>
        <end position="461"/>
    </location>
</feature>